<dbReference type="SUPFAM" id="SSF50952">
    <property type="entry name" value="Soluble quinoprotein glucose dehydrogenase"/>
    <property type="match status" value="1"/>
</dbReference>
<sequence>MWKGRPTGTRGHAGRPSSPASADRRVRVRWRTLLTVLTAVVVLVGGCADFTAQDNQREAGAFSPNNRPSGQPEPTPPPETPRETQPPPTGPCVDPDPAVIATCLASTGGVMPGDEQGEVTVVAERTTGKILTTKRYGPARTLGEAPVDASGDGGLIDFAFSPTYSQDRLIYAYITTPSDNRIVRLAPGDVPKPILTGIPKGATGNMGAMYFRSPTELVVATGNAGNPAAADDPSSLAGKVLLVTSFTSGASPRPAILASGFGSTVSLCPNASTGTVYVADQTATEDRVQVLEEGGPKVLWTWPDRPQIAGCGVAAGSIFVSTTRTQRIEAINEPTREEPTITAPAVVLERRYGALGRMAALPNGLLQVATVNKEVGTAKPTDDRVFRFLPAGGGNDRT</sequence>
<reference evidence="3 4" key="1">
    <citation type="journal article" date="2013" name="Genome Announc.">
        <title>Draft Genome Sequence of a Benzothiophene-Desulfurizing Bacterium, Gordona terrae Strain C-6.</title>
        <authorList>
            <person name="Wang W."/>
            <person name="Ma T."/>
            <person name="Ren Y."/>
            <person name="Li G."/>
        </authorList>
    </citation>
    <scope>NUCLEOTIDE SEQUENCE [LARGE SCALE GENOMIC DNA]</scope>
    <source>
        <strain evidence="3 4">C-6</strain>
    </source>
</reference>
<dbReference type="RefSeq" id="WP_010841332.1">
    <property type="nucleotide sequence ID" value="NZ_AQPW01000003.1"/>
</dbReference>
<dbReference type="AlphaFoldDB" id="R7YDS8"/>
<dbReference type="PATRIC" id="fig|1316928.3.peg.870"/>
<gene>
    <name evidence="3" type="ORF">GTC6_04305</name>
</gene>
<protein>
    <submittedName>
        <fullName evidence="3">Glucose/sorbosone dehydrogenases-like protein</fullName>
    </submittedName>
</protein>
<dbReference type="InterPro" id="IPR011042">
    <property type="entry name" value="6-blade_b-propeller_TolB-like"/>
</dbReference>
<dbReference type="InterPro" id="IPR012938">
    <property type="entry name" value="Glc/Sorbosone_DH"/>
</dbReference>
<dbReference type="Proteomes" id="UP000013569">
    <property type="component" value="Unassembled WGS sequence"/>
</dbReference>
<accession>R7YDS8</accession>
<evidence type="ECO:0000259" key="2">
    <source>
        <dbReference type="Pfam" id="PF07995"/>
    </source>
</evidence>
<feature type="region of interest" description="Disordered" evidence="1">
    <location>
        <begin position="1"/>
        <end position="23"/>
    </location>
</feature>
<feature type="region of interest" description="Disordered" evidence="1">
    <location>
        <begin position="58"/>
        <end position="96"/>
    </location>
</feature>
<dbReference type="Gene3D" id="2.120.10.30">
    <property type="entry name" value="TolB, C-terminal domain"/>
    <property type="match status" value="1"/>
</dbReference>
<evidence type="ECO:0000256" key="1">
    <source>
        <dbReference type="SAM" id="MobiDB-lite"/>
    </source>
</evidence>
<evidence type="ECO:0000313" key="4">
    <source>
        <dbReference type="Proteomes" id="UP000013569"/>
    </source>
</evidence>
<dbReference type="Pfam" id="PF07995">
    <property type="entry name" value="GSDH"/>
    <property type="match status" value="1"/>
</dbReference>
<dbReference type="InterPro" id="IPR011041">
    <property type="entry name" value="Quinoprot_gluc/sorb_DH_b-prop"/>
</dbReference>
<dbReference type="EMBL" id="AQPW01000003">
    <property type="protein sequence ID" value="EON34171.1"/>
    <property type="molecule type" value="Genomic_DNA"/>
</dbReference>
<evidence type="ECO:0000313" key="3">
    <source>
        <dbReference type="EMBL" id="EON34171.1"/>
    </source>
</evidence>
<comment type="caution">
    <text evidence="3">The sequence shown here is derived from an EMBL/GenBank/DDBJ whole genome shotgun (WGS) entry which is preliminary data.</text>
</comment>
<feature type="compositionally biased region" description="Pro residues" evidence="1">
    <location>
        <begin position="71"/>
        <end position="90"/>
    </location>
</feature>
<organism evidence="3 4">
    <name type="scientific">Gordonia terrae C-6</name>
    <dbReference type="NCBI Taxonomy" id="1316928"/>
    <lineage>
        <taxon>Bacteria</taxon>
        <taxon>Bacillati</taxon>
        <taxon>Actinomycetota</taxon>
        <taxon>Actinomycetes</taxon>
        <taxon>Mycobacteriales</taxon>
        <taxon>Gordoniaceae</taxon>
        <taxon>Gordonia</taxon>
    </lineage>
</organism>
<name>R7YDS8_9ACTN</name>
<feature type="domain" description="Glucose/Sorbosone dehydrogenase" evidence="2">
    <location>
        <begin position="120"/>
        <end position="251"/>
    </location>
</feature>
<proteinExistence type="predicted"/>